<evidence type="ECO:0000256" key="7">
    <source>
        <dbReference type="ARBA" id="ARBA00023163"/>
    </source>
</evidence>
<evidence type="ECO:0000256" key="2">
    <source>
        <dbReference type="ARBA" id="ARBA00007536"/>
    </source>
</evidence>
<evidence type="ECO:0000313" key="13">
    <source>
        <dbReference type="Proteomes" id="UP001178461"/>
    </source>
</evidence>
<comment type="subcellular location">
    <subcellularLocation>
        <location evidence="1">Nucleus</location>
    </subcellularLocation>
</comment>
<dbReference type="AlphaFoldDB" id="A0AA35PWI2"/>
<dbReference type="Gene3D" id="1.10.565.10">
    <property type="entry name" value="Retinoid X Receptor"/>
    <property type="match status" value="1"/>
</dbReference>
<dbReference type="GO" id="GO:0009755">
    <property type="term" value="P:hormone-mediated signaling pathway"/>
    <property type="evidence" value="ECO:0007669"/>
    <property type="project" value="TreeGrafter"/>
</dbReference>
<keyword evidence="7" id="KW-0804">Transcription</keyword>
<evidence type="ECO:0000256" key="5">
    <source>
        <dbReference type="ARBA" id="ARBA00023121"/>
    </source>
</evidence>
<dbReference type="InterPro" id="IPR000536">
    <property type="entry name" value="Nucl_hrmn_rcpt_lig-bd"/>
</dbReference>
<evidence type="ECO:0000313" key="12">
    <source>
        <dbReference type="EMBL" id="CAI5799417.1"/>
    </source>
</evidence>
<dbReference type="EMBL" id="OX395145">
    <property type="protein sequence ID" value="CAI5799417.1"/>
    <property type="molecule type" value="Genomic_DNA"/>
</dbReference>
<evidence type="ECO:0000256" key="4">
    <source>
        <dbReference type="ARBA" id="ARBA00023015"/>
    </source>
</evidence>
<feature type="domain" description="NR LBD" evidence="11">
    <location>
        <begin position="1"/>
        <end position="252"/>
    </location>
</feature>
<name>A0AA35PWI2_9SAUR</name>
<comment type="similarity">
    <text evidence="2">Belongs to the nuclear hormone receptor family. NR5 subfamily.</text>
</comment>
<feature type="compositionally biased region" description="Polar residues" evidence="10">
    <location>
        <begin position="12"/>
        <end position="49"/>
    </location>
</feature>
<dbReference type="PANTHER" id="PTHR24086">
    <property type="entry name" value="NUCLEAR RECEPTOR SUBFAMILY 5 GROUP A"/>
    <property type="match status" value="1"/>
</dbReference>
<evidence type="ECO:0000259" key="11">
    <source>
        <dbReference type="PROSITE" id="PS51843"/>
    </source>
</evidence>
<gene>
    <name evidence="12" type="ORF">PODLI_1B023952</name>
</gene>
<keyword evidence="5" id="KW-0446">Lipid-binding</keyword>
<keyword evidence="9" id="KW-0539">Nucleus</keyword>
<dbReference type="GO" id="GO:0000978">
    <property type="term" value="F:RNA polymerase II cis-regulatory region sequence-specific DNA binding"/>
    <property type="evidence" value="ECO:0007669"/>
    <property type="project" value="TreeGrafter"/>
</dbReference>
<dbReference type="InterPro" id="IPR035500">
    <property type="entry name" value="NHR-like_dom_sf"/>
</dbReference>
<organism evidence="12 13">
    <name type="scientific">Podarcis lilfordi</name>
    <name type="common">Lilford's wall lizard</name>
    <dbReference type="NCBI Taxonomy" id="74358"/>
    <lineage>
        <taxon>Eukaryota</taxon>
        <taxon>Metazoa</taxon>
        <taxon>Chordata</taxon>
        <taxon>Craniata</taxon>
        <taxon>Vertebrata</taxon>
        <taxon>Euteleostomi</taxon>
        <taxon>Lepidosauria</taxon>
        <taxon>Squamata</taxon>
        <taxon>Bifurcata</taxon>
        <taxon>Unidentata</taxon>
        <taxon>Episquamata</taxon>
        <taxon>Laterata</taxon>
        <taxon>Lacertibaenia</taxon>
        <taxon>Lacertidae</taxon>
        <taxon>Podarcis</taxon>
    </lineage>
</organism>
<evidence type="ECO:0000256" key="9">
    <source>
        <dbReference type="ARBA" id="ARBA00023242"/>
    </source>
</evidence>
<keyword evidence="6" id="KW-0010">Activator</keyword>
<dbReference type="PANTHER" id="PTHR24086:SF24">
    <property type="entry name" value="STEROIDOGENIC FACTOR 1"/>
    <property type="match status" value="1"/>
</dbReference>
<dbReference type="PROSITE" id="PS51843">
    <property type="entry name" value="NR_LBD"/>
    <property type="match status" value="1"/>
</dbReference>
<reference evidence="12" key="1">
    <citation type="submission" date="2022-12" db="EMBL/GenBank/DDBJ databases">
        <authorList>
            <person name="Alioto T."/>
            <person name="Alioto T."/>
            <person name="Gomez Garrido J."/>
        </authorList>
    </citation>
    <scope>NUCLEOTIDE SEQUENCE</scope>
</reference>
<proteinExistence type="inferred from homology"/>
<feature type="compositionally biased region" description="Low complexity" evidence="10">
    <location>
        <begin position="107"/>
        <end position="120"/>
    </location>
</feature>
<accession>A0AA35PWI2</accession>
<dbReference type="InterPro" id="IPR016355">
    <property type="entry name" value="NR5-like"/>
</dbReference>
<dbReference type="GO" id="GO:0090575">
    <property type="term" value="C:RNA polymerase II transcription regulator complex"/>
    <property type="evidence" value="ECO:0007669"/>
    <property type="project" value="TreeGrafter"/>
</dbReference>
<evidence type="ECO:0000256" key="1">
    <source>
        <dbReference type="ARBA" id="ARBA00004123"/>
    </source>
</evidence>
<dbReference type="GO" id="GO:0009888">
    <property type="term" value="P:tissue development"/>
    <property type="evidence" value="ECO:0007669"/>
    <property type="project" value="TreeGrafter"/>
</dbReference>
<dbReference type="GO" id="GO:0008289">
    <property type="term" value="F:lipid binding"/>
    <property type="evidence" value="ECO:0007669"/>
    <property type="project" value="UniProtKB-KW"/>
</dbReference>
<evidence type="ECO:0000256" key="6">
    <source>
        <dbReference type="ARBA" id="ARBA00023159"/>
    </source>
</evidence>
<evidence type="ECO:0000256" key="10">
    <source>
        <dbReference type="SAM" id="MobiDB-lite"/>
    </source>
</evidence>
<sequence length="254" mass="27369">MAGTQDCIPDTLPSNQECPGTSASCFSAAQPGNSTSNHPHTRSQSSRSQKFIPGSAGGRSHSSRPNHSTPQQVVAVPSIFQEPLPQPTPTEGGSGTLSEEEAEVQQETPTAAEPTPATSEVQGGKRKAKKKHTAKKSKKSKPSDTEDESGASPSIQERLPHSMRPPLSPPPADVKLVENSSVVKEAPEKANAALMEYTLCNYPHATDRFRQLLMQLADVRSLSMQAEEYLYHKHLSGDVPCNSLLIEMLHAKRT</sequence>
<keyword evidence="8" id="KW-0675">Receptor</keyword>
<evidence type="ECO:0000256" key="8">
    <source>
        <dbReference type="ARBA" id="ARBA00023170"/>
    </source>
</evidence>
<feature type="region of interest" description="Disordered" evidence="10">
    <location>
        <begin position="1"/>
        <end position="172"/>
    </location>
</feature>
<feature type="compositionally biased region" description="Basic residues" evidence="10">
    <location>
        <begin position="124"/>
        <end position="140"/>
    </location>
</feature>
<dbReference type="GO" id="GO:0004879">
    <property type="term" value="F:nuclear receptor activity"/>
    <property type="evidence" value="ECO:0007669"/>
    <property type="project" value="InterPro"/>
</dbReference>
<dbReference type="SUPFAM" id="SSF48508">
    <property type="entry name" value="Nuclear receptor ligand-binding domain"/>
    <property type="match status" value="1"/>
</dbReference>
<dbReference type="Proteomes" id="UP001178461">
    <property type="component" value="Chromosome W"/>
</dbReference>
<protein>
    <submittedName>
        <fullName evidence="12">Steroidogenic factor 1</fullName>
    </submittedName>
</protein>
<evidence type="ECO:0000256" key="3">
    <source>
        <dbReference type="ARBA" id="ARBA00022553"/>
    </source>
</evidence>
<keyword evidence="4" id="KW-0805">Transcription regulation</keyword>
<keyword evidence="3" id="KW-0597">Phosphoprotein</keyword>
<feature type="compositionally biased region" description="Polar residues" evidence="10">
    <location>
        <begin position="63"/>
        <end position="72"/>
    </location>
</feature>
<keyword evidence="13" id="KW-1185">Reference proteome</keyword>